<accession>A0A0H5MEU7</accession>
<protein>
    <submittedName>
        <fullName evidence="1">Uncharacterized protein</fullName>
    </submittedName>
</protein>
<evidence type="ECO:0000313" key="1">
    <source>
        <dbReference type="EMBL" id="CRY55586.1"/>
    </source>
</evidence>
<reference evidence="2" key="1">
    <citation type="submission" date="2015-03" db="EMBL/GenBank/DDBJ databases">
        <authorList>
            <consortium name="Pathogen Informatics"/>
        </authorList>
    </citation>
    <scope>NUCLEOTIDE SEQUENCE [LARGE SCALE GENOMIC DNA]</scope>
    <source>
        <strain evidence="2">R148</strain>
    </source>
</reference>
<organism evidence="1 2">
    <name type="scientific">Yersinia intermedia</name>
    <dbReference type="NCBI Taxonomy" id="631"/>
    <lineage>
        <taxon>Bacteria</taxon>
        <taxon>Pseudomonadati</taxon>
        <taxon>Pseudomonadota</taxon>
        <taxon>Gammaproteobacteria</taxon>
        <taxon>Enterobacterales</taxon>
        <taxon>Yersiniaceae</taxon>
        <taxon>Yersinia</taxon>
    </lineage>
</organism>
<dbReference type="EMBL" id="CWJI01000006">
    <property type="protein sequence ID" value="CRY55586.1"/>
    <property type="molecule type" value="Genomic_DNA"/>
</dbReference>
<name>A0A0H5MEU7_YERIN</name>
<dbReference type="Proteomes" id="UP000043316">
    <property type="component" value="Unassembled WGS sequence"/>
</dbReference>
<proteinExistence type="predicted"/>
<dbReference type="AlphaFoldDB" id="A0A0H5MEU7"/>
<evidence type="ECO:0000313" key="2">
    <source>
        <dbReference type="Proteomes" id="UP000043316"/>
    </source>
</evidence>
<gene>
    <name evidence="1" type="ORF">ERS008476_02586</name>
</gene>
<sequence length="33" mass="4184">MPSIYIFQYYFQFFYLYQRYLGMDISDVETLDL</sequence>